<comment type="similarity">
    <text evidence="1">Belongs to the sigma-70 factor family. ECF subfamily.</text>
</comment>
<dbReference type="GO" id="GO:0006352">
    <property type="term" value="P:DNA-templated transcription initiation"/>
    <property type="evidence" value="ECO:0007669"/>
    <property type="project" value="InterPro"/>
</dbReference>
<dbReference type="InterPro" id="IPR007627">
    <property type="entry name" value="RNA_pol_sigma70_r2"/>
</dbReference>
<dbReference type="Pfam" id="PF08281">
    <property type="entry name" value="Sigma70_r4_2"/>
    <property type="match status" value="1"/>
</dbReference>
<evidence type="ECO:0000256" key="3">
    <source>
        <dbReference type="ARBA" id="ARBA00023082"/>
    </source>
</evidence>
<dbReference type="InterPro" id="IPR013325">
    <property type="entry name" value="RNA_pol_sigma_r2"/>
</dbReference>
<keyword evidence="8" id="KW-1185">Reference proteome</keyword>
<evidence type="ECO:0000256" key="2">
    <source>
        <dbReference type="ARBA" id="ARBA00023015"/>
    </source>
</evidence>
<evidence type="ECO:0000259" key="5">
    <source>
        <dbReference type="Pfam" id="PF04542"/>
    </source>
</evidence>
<gene>
    <name evidence="7" type="primary">sigR</name>
    <name evidence="7" type="ORF">SV7mr_18560</name>
</gene>
<sequence>MDNADDKRYRALKAALECRTELLAYARSLLGHYATADDVVQEAMLVVVKKYDQFQEGTSMLAWCRSIVRIEVMRAKQRRQRERTLADRLLDDAIDAAFDEFQTARRHDEVESWREALRCCLERVPERGQGVLRARFADELSYQQIGERIGMTIEAVRKALFRLKKQVRSCVETSLREVQ</sequence>
<feature type="domain" description="RNA polymerase sigma factor 70 region 4 type 2" evidence="6">
    <location>
        <begin position="114"/>
        <end position="166"/>
    </location>
</feature>
<name>A0A517ST96_9BACT</name>
<dbReference type="InterPro" id="IPR013249">
    <property type="entry name" value="RNA_pol_sigma70_r4_t2"/>
</dbReference>
<dbReference type="InterPro" id="IPR014284">
    <property type="entry name" value="RNA_pol_sigma-70_dom"/>
</dbReference>
<evidence type="ECO:0000256" key="1">
    <source>
        <dbReference type="ARBA" id="ARBA00010641"/>
    </source>
</evidence>
<reference evidence="7 8" key="1">
    <citation type="submission" date="2019-02" db="EMBL/GenBank/DDBJ databases">
        <title>Deep-cultivation of Planctomycetes and their phenomic and genomic characterization uncovers novel biology.</title>
        <authorList>
            <person name="Wiegand S."/>
            <person name="Jogler M."/>
            <person name="Boedeker C."/>
            <person name="Pinto D."/>
            <person name="Vollmers J."/>
            <person name="Rivas-Marin E."/>
            <person name="Kohn T."/>
            <person name="Peeters S.H."/>
            <person name="Heuer A."/>
            <person name="Rast P."/>
            <person name="Oberbeckmann S."/>
            <person name="Bunk B."/>
            <person name="Jeske O."/>
            <person name="Meyerdierks A."/>
            <person name="Storesund J.E."/>
            <person name="Kallscheuer N."/>
            <person name="Luecker S."/>
            <person name="Lage O.M."/>
            <person name="Pohl T."/>
            <person name="Merkel B.J."/>
            <person name="Hornburger P."/>
            <person name="Mueller R.-W."/>
            <person name="Bruemmer F."/>
            <person name="Labrenz M."/>
            <person name="Spormann A.M."/>
            <person name="Op den Camp H."/>
            <person name="Overmann J."/>
            <person name="Amann R."/>
            <person name="Jetten M.S.M."/>
            <person name="Mascher T."/>
            <person name="Medema M.H."/>
            <person name="Devos D.P."/>
            <person name="Kaster A.-K."/>
            <person name="Ovreas L."/>
            <person name="Rohde M."/>
            <person name="Galperin M.Y."/>
            <person name="Jogler C."/>
        </authorList>
    </citation>
    <scope>NUCLEOTIDE SEQUENCE [LARGE SCALE GENOMIC DNA]</scope>
    <source>
        <strain evidence="7 8">SV_7m_r</strain>
    </source>
</reference>
<dbReference type="PANTHER" id="PTHR43133">
    <property type="entry name" value="RNA POLYMERASE ECF-TYPE SIGMA FACTO"/>
    <property type="match status" value="1"/>
</dbReference>
<dbReference type="OrthoDB" id="9795666at2"/>
<dbReference type="Proteomes" id="UP000315003">
    <property type="component" value="Chromosome"/>
</dbReference>
<keyword evidence="4" id="KW-0804">Transcription</keyword>
<evidence type="ECO:0000256" key="4">
    <source>
        <dbReference type="ARBA" id="ARBA00023163"/>
    </source>
</evidence>
<dbReference type="Gene3D" id="1.10.1740.10">
    <property type="match status" value="1"/>
</dbReference>
<dbReference type="InterPro" id="IPR039425">
    <property type="entry name" value="RNA_pol_sigma-70-like"/>
</dbReference>
<dbReference type="GO" id="GO:0003677">
    <property type="term" value="F:DNA binding"/>
    <property type="evidence" value="ECO:0007669"/>
    <property type="project" value="InterPro"/>
</dbReference>
<dbReference type="AlphaFoldDB" id="A0A517ST96"/>
<dbReference type="GO" id="GO:0016987">
    <property type="term" value="F:sigma factor activity"/>
    <property type="evidence" value="ECO:0007669"/>
    <property type="project" value="UniProtKB-KW"/>
</dbReference>
<dbReference type="SUPFAM" id="SSF88659">
    <property type="entry name" value="Sigma3 and sigma4 domains of RNA polymerase sigma factors"/>
    <property type="match status" value="1"/>
</dbReference>
<keyword evidence="3" id="KW-0731">Sigma factor</keyword>
<dbReference type="PANTHER" id="PTHR43133:SF51">
    <property type="entry name" value="RNA POLYMERASE SIGMA FACTOR"/>
    <property type="match status" value="1"/>
</dbReference>
<accession>A0A517ST96</accession>
<evidence type="ECO:0000313" key="7">
    <source>
        <dbReference type="EMBL" id="QDT59349.1"/>
    </source>
</evidence>
<proteinExistence type="inferred from homology"/>
<keyword evidence="2" id="KW-0805">Transcription regulation</keyword>
<protein>
    <submittedName>
        <fullName evidence="7">ECF RNA polymerase sigma factor SigR</fullName>
    </submittedName>
</protein>
<organism evidence="7 8">
    <name type="scientific">Stieleria bergensis</name>
    <dbReference type="NCBI Taxonomy" id="2528025"/>
    <lineage>
        <taxon>Bacteria</taxon>
        <taxon>Pseudomonadati</taxon>
        <taxon>Planctomycetota</taxon>
        <taxon>Planctomycetia</taxon>
        <taxon>Pirellulales</taxon>
        <taxon>Pirellulaceae</taxon>
        <taxon>Stieleria</taxon>
    </lineage>
</organism>
<dbReference type="Gene3D" id="1.10.10.10">
    <property type="entry name" value="Winged helix-like DNA-binding domain superfamily/Winged helix DNA-binding domain"/>
    <property type="match status" value="1"/>
</dbReference>
<evidence type="ECO:0000259" key="6">
    <source>
        <dbReference type="Pfam" id="PF08281"/>
    </source>
</evidence>
<dbReference type="EMBL" id="CP036272">
    <property type="protein sequence ID" value="QDT59349.1"/>
    <property type="molecule type" value="Genomic_DNA"/>
</dbReference>
<dbReference type="Pfam" id="PF04542">
    <property type="entry name" value="Sigma70_r2"/>
    <property type="match status" value="1"/>
</dbReference>
<evidence type="ECO:0000313" key="8">
    <source>
        <dbReference type="Proteomes" id="UP000315003"/>
    </source>
</evidence>
<feature type="domain" description="RNA polymerase sigma-70 region 2" evidence="5">
    <location>
        <begin position="19"/>
        <end position="81"/>
    </location>
</feature>
<dbReference type="NCBIfam" id="TIGR02937">
    <property type="entry name" value="sigma70-ECF"/>
    <property type="match status" value="1"/>
</dbReference>
<dbReference type="SUPFAM" id="SSF88946">
    <property type="entry name" value="Sigma2 domain of RNA polymerase sigma factors"/>
    <property type="match status" value="1"/>
</dbReference>
<dbReference type="CDD" id="cd06171">
    <property type="entry name" value="Sigma70_r4"/>
    <property type="match status" value="1"/>
</dbReference>
<dbReference type="InterPro" id="IPR013324">
    <property type="entry name" value="RNA_pol_sigma_r3/r4-like"/>
</dbReference>
<dbReference type="InterPro" id="IPR036388">
    <property type="entry name" value="WH-like_DNA-bd_sf"/>
</dbReference>
<dbReference type="RefSeq" id="WP_145271181.1">
    <property type="nucleotide sequence ID" value="NZ_CP036272.1"/>
</dbReference>